<evidence type="ECO:0000259" key="2">
    <source>
        <dbReference type="Pfam" id="PF10728"/>
    </source>
</evidence>
<sequence>MDGIPHRKLYCKPWICAWERRSASPKEVMSMKIGFIGAGKVGFSLGKYFHEQGFALAGYYSRTFQSAAEAAAFTASDAYEDRSELVKASDVLFLTVPDGAIAAAYAAVCQQPIQGKIICHCSGALTAASAFPDIEQRGAAGFAVHPLVAVSSRKTSYRELADVFFTLEGTAARFAEMQAWLMRAGLHVQPIAAAAKAKYHCAAAIASNQVAALFAQSQQLLEDCGFTPENARAALGPLFLGNARHVAEAGPVAALTGPVERADLGTVKKHLKTLPDDDDRLLYLLLSARLLRIARQKHPARDYQSIQTFIDAETARLRQKG</sequence>
<dbReference type="Pfam" id="PF10728">
    <property type="entry name" value="DUF2520"/>
    <property type="match status" value="1"/>
</dbReference>
<dbReference type="PANTHER" id="PTHR40459">
    <property type="entry name" value="CONSERVED HYPOTHETICAL ALANINE AND LEUCINE RICH PROTEIN"/>
    <property type="match status" value="1"/>
</dbReference>
<dbReference type="Pfam" id="PF10727">
    <property type="entry name" value="Rossmann-like"/>
    <property type="match status" value="1"/>
</dbReference>
<dbReference type="InterPro" id="IPR037108">
    <property type="entry name" value="TM1727-like_C_sf"/>
</dbReference>
<dbReference type="PANTHER" id="PTHR40459:SF1">
    <property type="entry name" value="CONSERVED HYPOTHETICAL ALANINE AND LEUCINE RICH PROTEIN"/>
    <property type="match status" value="1"/>
</dbReference>
<comment type="caution">
    <text evidence="3">The sequence shown here is derived from an EMBL/GenBank/DDBJ whole genome shotgun (WGS) entry which is preliminary data.</text>
</comment>
<name>A0A5D6WRR3_9FIRM</name>
<evidence type="ECO:0000259" key="1">
    <source>
        <dbReference type="Pfam" id="PF10727"/>
    </source>
</evidence>
<dbReference type="InterPro" id="IPR008927">
    <property type="entry name" value="6-PGluconate_DH-like_C_sf"/>
</dbReference>
<dbReference type="InterPro" id="IPR019665">
    <property type="entry name" value="OxRdtase/DH_put_Rossmann_dom"/>
</dbReference>
<dbReference type="Gene3D" id="3.40.50.720">
    <property type="entry name" value="NAD(P)-binding Rossmann-like Domain"/>
    <property type="match status" value="1"/>
</dbReference>
<keyword evidence="4" id="KW-1185">Reference proteome</keyword>
<feature type="domain" description="Putative oxidoreductase/dehydrogenase Rossmann-like" evidence="1">
    <location>
        <begin position="30"/>
        <end position="146"/>
    </location>
</feature>
<dbReference type="EMBL" id="VTOZ01000007">
    <property type="protein sequence ID" value="TYZ29638.1"/>
    <property type="molecule type" value="Genomic_DNA"/>
</dbReference>
<dbReference type="InterPro" id="IPR036291">
    <property type="entry name" value="NAD(P)-bd_dom_sf"/>
</dbReference>
<gene>
    <name evidence="3" type="ORF">FZ041_05000</name>
</gene>
<dbReference type="AlphaFoldDB" id="A0A5D6WRR3"/>
<evidence type="ECO:0000313" key="4">
    <source>
        <dbReference type="Proteomes" id="UP000322783"/>
    </source>
</evidence>
<reference evidence="3 4" key="1">
    <citation type="submission" date="2019-08" db="EMBL/GenBank/DDBJ databases">
        <title>Selenomonas sp. mPRGC5 and Selenomonas sp. mPRGC8 isolated from ruminal fluid of dairy goat (Capra hircus).</title>
        <authorList>
            <person name="Poothong S."/>
            <person name="Nuengjamnong C."/>
            <person name="Tanasupawat S."/>
        </authorList>
    </citation>
    <scope>NUCLEOTIDE SEQUENCE [LARGE SCALE GENOMIC DNA]</scope>
    <source>
        <strain evidence="4">mPRGC8</strain>
    </source>
</reference>
<dbReference type="Gene3D" id="1.10.1040.20">
    <property type="entry name" value="ProC-like, C-terminal domain"/>
    <property type="match status" value="1"/>
</dbReference>
<dbReference type="InterPro" id="IPR018931">
    <property type="entry name" value="DUF2520"/>
</dbReference>
<feature type="domain" description="DUF2520" evidence="2">
    <location>
        <begin position="164"/>
        <end position="288"/>
    </location>
</feature>
<proteinExistence type="predicted"/>
<dbReference type="Proteomes" id="UP000322783">
    <property type="component" value="Unassembled WGS sequence"/>
</dbReference>
<accession>A0A5D6WRR3</accession>
<evidence type="ECO:0000313" key="3">
    <source>
        <dbReference type="EMBL" id="TYZ29638.1"/>
    </source>
</evidence>
<dbReference type="SUPFAM" id="SSF48179">
    <property type="entry name" value="6-phosphogluconate dehydrogenase C-terminal domain-like"/>
    <property type="match status" value="1"/>
</dbReference>
<protein>
    <submittedName>
        <fullName evidence="3">DUF2520 domain-containing protein</fullName>
    </submittedName>
</protein>
<dbReference type="SUPFAM" id="SSF51735">
    <property type="entry name" value="NAD(P)-binding Rossmann-fold domains"/>
    <property type="match status" value="1"/>
</dbReference>
<organism evidence="3 4">
    <name type="scientific">Selenomonas caprae</name>
    <dbReference type="NCBI Taxonomy" id="2606905"/>
    <lineage>
        <taxon>Bacteria</taxon>
        <taxon>Bacillati</taxon>
        <taxon>Bacillota</taxon>
        <taxon>Negativicutes</taxon>
        <taxon>Selenomonadales</taxon>
        <taxon>Selenomonadaceae</taxon>
        <taxon>Selenomonas</taxon>
    </lineage>
</organism>